<dbReference type="PANTHER" id="PTHR10342">
    <property type="entry name" value="ARYLSULFATASE"/>
    <property type="match status" value="1"/>
</dbReference>
<comment type="caution">
    <text evidence="4">The sequence shown here is derived from an EMBL/GenBank/DDBJ whole genome shotgun (WGS) entry which is preliminary data.</text>
</comment>
<keyword evidence="3" id="KW-0325">Glycoprotein</keyword>
<keyword evidence="1" id="KW-0479">Metal-binding</keyword>
<reference evidence="4" key="1">
    <citation type="submission" date="2023-01" db="EMBL/GenBank/DDBJ databases">
        <title>Genome assembly of the deep-sea coral Lophelia pertusa.</title>
        <authorList>
            <person name="Herrera S."/>
            <person name="Cordes E."/>
        </authorList>
    </citation>
    <scope>NUCLEOTIDE SEQUENCE</scope>
    <source>
        <strain evidence="4">USNM1676648</strain>
        <tissue evidence="4">Polyp</tissue>
    </source>
</reference>
<dbReference type="GO" id="GO:0008484">
    <property type="term" value="F:sulfuric ester hydrolase activity"/>
    <property type="evidence" value="ECO:0007669"/>
    <property type="project" value="InterPro"/>
</dbReference>
<evidence type="ECO:0000256" key="3">
    <source>
        <dbReference type="ARBA" id="ARBA00023180"/>
    </source>
</evidence>
<dbReference type="InterPro" id="IPR047115">
    <property type="entry name" value="ARSB"/>
</dbReference>
<evidence type="ECO:0000313" key="5">
    <source>
        <dbReference type="Proteomes" id="UP001163046"/>
    </source>
</evidence>
<evidence type="ECO:0000256" key="1">
    <source>
        <dbReference type="ARBA" id="ARBA00022723"/>
    </source>
</evidence>
<dbReference type="PANTHER" id="PTHR10342:SF273">
    <property type="entry name" value="RE14504P"/>
    <property type="match status" value="1"/>
</dbReference>
<evidence type="ECO:0000256" key="2">
    <source>
        <dbReference type="ARBA" id="ARBA00022837"/>
    </source>
</evidence>
<accession>A0A9X0CSC3</accession>
<keyword evidence="5" id="KW-1185">Reference proteome</keyword>
<dbReference type="GO" id="GO:0046872">
    <property type="term" value="F:metal ion binding"/>
    <property type="evidence" value="ECO:0007669"/>
    <property type="project" value="UniProtKB-KW"/>
</dbReference>
<proteinExistence type="predicted"/>
<evidence type="ECO:0000313" key="4">
    <source>
        <dbReference type="EMBL" id="KAJ7373706.1"/>
    </source>
</evidence>
<dbReference type="EMBL" id="MU826830">
    <property type="protein sequence ID" value="KAJ7373706.1"/>
    <property type="molecule type" value="Genomic_DNA"/>
</dbReference>
<name>A0A9X0CSC3_9CNID</name>
<dbReference type="OrthoDB" id="103349at2759"/>
<gene>
    <name evidence="4" type="ORF">OS493_011315</name>
</gene>
<protein>
    <submittedName>
        <fullName evidence="4">Uncharacterized protein</fullName>
    </submittedName>
</protein>
<organism evidence="4 5">
    <name type="scientific">Desmophyllum pertusum</name>
    <dbReference type="NCBI Taxonomy" id="174260"/>
    <lineage>
        <taxon>Eukaryota</taxon>
        <taxon>Metazoa</taxon>
        <taxon>Cnidaria</taxon>
        <taxon>Anthozoa</taxon>
        <taxon>Hexacorallia</taxon>
        <taxon>Scleractinia</taxon>
        <taxon>Caryophylliina</taxon>
        <taxon>Caryophylliidae</taxon>
        <taxon>Desmophyllum</taxon>
    </lineage>
</organism>
<dbReference type="InterPro" id="IPR017850">
    <property type="entry name" value="Alkaline_phosphatase_core_sf"/>
</dbReference>
<dbReference type="SUPFAM" id="SSF53649">
    <property type="entry name" value="Alkaline phosphatase-like"/>
    <property type="match status" value="1"/>
</dbReference>
<dbReference type="Gene3D" id="3.40.720.10">
    <property type="entry name" value="Alkaline Phosphatase, subunit A"/>
    <property type="match status" value="1"/>
</dbReference>
<keyword evidence="2" id="KW-0106">Calcium</keyword>
<sequence length="151" mass="16830">MTEVYGLDLRRNLDAVYNETGTYGTELFTREADKVLMTTTEPNRWFLYFAQQAVHVGNGDKPLQAPKKYLDRLGYIGDEKSRTFAGIGVSSGRLGRVSTALLHASDWLPTFYSLAGGDMKGLDLLTDSISGRQFPVMPSPRGTRSYTVWIP</sequence>
<dbReference type="AlphaFoldDB" id="A0A9X0CSC3"/>
<dbReference type="Proteomes" id="UP001163046">
    <property type="component" value="Unassembled WGS sequence"/>
</dbReference>